<feature type="transmembrane region" description="Helical" evidence="2">
    <location>
        <begin position="105"/>
        <end position="128"/>
    </location>
</feature>
<gene>
    <name evidence="3" type="ORF">Athai_57890</name>
</gene>
<dbReference type="PANTHER" id="PTHR23531:SF1">
    <property type="entry name" value="QUINOLENE RESISTANCE PROTEIN NORA"/>
    <property type="match status" value="1"/>
</dbReference>
<feature type="transmembrane region" description="Helical" evidence="2">
    <location>
        <begin position="294"/>
        <end position="315"/>
    </location>
</feature>
<feature type="transmembrane region" description="Helical" evidence="2">
    <location>
        <begin position="267"/>
        <end position="288"/>
    </location>
</feature>
<proteinExistence type="predicted"/>
<feature type="compositionally biased region" description="Pro residues" evidence="1">
    <location>
        <begin position="377"/>
        <end position="402"/>
    </location>
</feature>
<dbReference type="SUPFAM" id="SSF103473">
    <property type="entry name" value="MFS general substrate transporter"/>
    <property type="match status" value="1"/>
</dbReference>
<name>A0A7R7I072_9ACTN</name>
<evidence type="ECO:0000256" key="2">
    <source>
        <dbReference type="SAM" id="Phobius"/>
    </source>
</evidence>
<dbReference type="Gene3D" id="1.20.1250.20">
    <property type="entry name" value="MFS general substrate transporter like domains"/>
    <property type="match status" value="2"/>
</dbReference>
<dbReference type="InterPro" id="IPR052714">
    <property type="entry name" value="MFS_Exporter"/>
</dbReference>
<feature type="transmembrane region" description="Helical" evidence="2">
    <location>
        <begin position="167"/>
        <end position="188"/>
    </location>
</feature>
<sequence length="493" mass="48703">MSVTCEPVAAPTRHGFPALLLATVGAFANYAVLLPVVTGWAAHGGASPAGAGLTTSVFMLTTVLTQALVPLLGRRLGFRVTFAAGVAVMVPPTIGYALTDALPPLIAVSALRGIGFGLLSVSGSALVAELAPPQRRGRAGGAYGLAVALPNVALVPVAVAGVDLVGYPWLFVAITLAPLAAAAAILAIRRAPAPAPPADLGRPPLSAIVGPVAVMLPIAVAATGIITFAPLAVPAASAAVLAVFGAAALAARWGAGQLADRAPGTRAVRAVLPVTVLVAAAGLALVGLGGHLGTGLGVAVALLGALLLGVGFGAAQNQTLVLLFDRAGAGRHGTASAVWNMSLDAGTGVGGVLLGTLATRAGFPVAFALTAAASSPPASPSPGTPPAPDPPSLPKRPGPSPPASEASQAASGQHHRAPRFRCEPGGVQADHRAPTFRGGQAASGSRLRFPGGGWSRGRLPPWRGGAKPRPTFPHAGSEQRTEVAFTPPARAPK</sequence>
<keyword evidence="2" id="KW-0472">Membrane</keyword>
<feature type="transmembrane region" description="Helical" evidence="2">
    <location>
        <begin position="76"/>
        <end position="99"/>
    </location>
</feature>
<dbReference type="KEGG" id="atl:Athai_57890"/>
<feature type="transmembrane region" description="Helical" evidence="2">
    <location>
        <begin position="19"/>
        <end position="43"/>
    </location>
</feature>
<feature type="compositionally biased region" description="Low complexity" evidence="1">
    <location>
        <begin position="403"/>
        <end position="412"/>
    </location>
</feature>
<dbReference type="InterPro" id="IPR036259">
    <property type="entry name" value="MFS_trans_sf"/>
</dbReference>
<keyword evidence="2" id="KW-1133">Transmembrane helix</keyword>
<dbReference type="EMBL" id="AP023355">
    <property type="protein sequence ID" value="BCJ38286.1"/>
    <property type="molecule type" value="Genomic_DNA"/>
</dbReference>
<feature type="transmembrane region" description="Helical" evidence="2">
    <location>
        <begin position="235"/>
        <end position="255"/>
    </location>
</feature>
<keyword evidence="4" id="KW-1185">Reference proteome</keyword>
<reference evidence="3 4" key="1">
    <citation type="submission" date="2020-08" db="EMBL/GenBank/DDBJ databases">
        <title>Whole genome shotgun sequence of Actinocatenispora thailandica NBRC 105041.</title>
        <authorList>
            <person name="Komaki H."/>
            <person name="Tamura T."/>
        </authorList>
    </citation>
    <scope>NUCLEOTIDE SEQUENCE [LARGE SCALE GENOMIC DNA]</scope>
    <source>
        <strain evidence="3 4">NBRC 105041</strain>
    </source>
</reference>
<dbReference type="Proteomes" id="UP000611640">
    <property type="component" value="Chromosome"/>
</dbReference>
<feature type="region of interest" description="Disordered" evidence="1">
    <location>
        <begin position="373"/>
        <end position="493"/>
    </location>
</feature>
<evidence type="ECO:0008006" key="5">
    <source>
        <dbReference type="Google" id="ProtNLM"/>
    </source>
</evidence>
<feature type="transmembrane region" description="Helical" evidence="2">
    <location>
        <begin position="49"/>
        <end position="69"/>
    </location>
</feature>
<feature type="transmembrane region" description="Helical" evidence="2">
    <location>
        <begin position="208"/>
        <end position="229"/>
    </location>
</feature>
<organism evidence="3 4">
    <name type="scientific">Actinocatenispora thailandica</name>
    <dbReference type="NCBI Taxonomy" id="227318"/>
    <lineage>
        <taxon>Bacteria</taxon>
        <taxon>Bacillati</taxon>
        <taxon>Actinomycetota</taxon>
        <taxon>Actinomycetes</taxon>
        <taxon>Micromonosporales</taxon>
        <taxon>Micromonosporaceae</taxon>
        <taxon>Actinocatenispora</taxon>
    </lineage>
</organism>
<dbReference type="AlphaFoldDB" id="A0A7R7I072"/>
<dbReference type="PANTHER" id="PTHR23531">
    <property type="entry name" value="QUINOLENE RESISTANCE PROTEIN NORA"/>
    <property type="match status" value="1"/>
</dbReference>
<dbReference type="RefSeq" id="WP_203964346.1">
    <property type="nucleotide sequence ID" value="NZ_AP023355.1"/>
</dbReference>
<dbReference type="InterPro" id="IPR011701">
    <property type="entry name" value="MFS"/>
</dbReference>
<protein>
    <recommendedName>
        <fullName evidence="5">MFS transporter</fullName>
    </recommendedName>
</protein>
<keyword evidence="2" id="KW-0812">Transmembrane</keyword>
<accession>A0A7R7I072</accession>
<feature type="transmembrane region" description="Helical" evidence="2">
    <location>
        <begin position="140"/>
        <end position="161"/>
    </location>
</feature>
<dbReference type="GO" id="GO:0022857">
    <property type="term" value="F:transmembrane transporter activity"/>
    <property type="evidence" value="ECO:0007669"/>
    <property type="project" value="InterPro"/>
</dbReference>
<evidence type="ECO:0000313" key="3">
    <source>
        <dbReference type="EMBL" id="BCJ38286.1"/>
    </source>
</evidence>
<evidence type="ECO:0000313" key="4">
    <source>
        <dbReference type="Proteomes" id="UP000611640"/>
    </source>
</evidence>
<dbReference type="Pfam" id="PF07690">
    <property type="entry name" value="MFS_1"/>
    <property type="match status" value="1"/>
</dbReference>
<evidence type="ECO:0000256" key="1">
    <source>
        <dbReference type="SAM" id="MobiDB-lite"/>
    </source>
</evidence>